<accession>A0A081UDV2</accession>
<evidence type="ECO:0000313" key="1">
    <source>
        <dbReference type="EMBL" id="MCZ2686101.1"/>
    </source>
</evidence>
<dbReference type="EMBL" id="QRJE01000004">
    <property type="protein sequence ID" value="RHH15470.1"/>
    <property type="molecule type" value="Genomic_DNA"/>
</dbReference>
<dbReference type="AlphaFoldDB" id="A0A081UDV2"/>
<reference evidence="4 5" key="1">
    <citation type="submission" date="2018-08" db="EMBL/GenBank/DDBJ databases">
        <title>A genome reference for cultivated species of the human gut microbiota.</title>
        <authorList>
            <person name="Zou Y."/>
            <person name="Xue W."/>
            <person name="Luo G."/>
        </authorList>
    </citation>
    <scope>NUCLEOTIDE SEQUENCE [LARGE SCALE GENOMIC DNA]</scope>
    <source>
        <strain evidence="2 5">AF14-26</strain>
        <strain evidence="3 4">AM18-6</strain>
    </source>
</reference>
<sequence length="188" mass="21346">MEAKQIKIQKQNNSSCVKRTSHTMNMVDNRINPQVQLIASMQSVQRKGNNPILQFVKLSCKAEVRSNKYRANAETTNVDTATHWAERRIKNSPFSTNFENVTNQYTNQKFRTPYSCAEPKALAKAISRMGPAIRFINQATIYPAIVKGKDPWDSPKIKVGDAFTRCLNCRQWAGKGKDKVDIDVLPKK</sequence>
<evidence type="ECO:0000313" key="5">
    <source>
        <dbReference type="Proteomes" id="UP000286270"/>
    </source>
</evidence>
<comment type="caution">
    <text evidence="3">The sequence shown here is derived from an EMBL/GenBank/DDBJ whole genome shotgun (WGS) entry which is preliminary data.</text>
</comment>
<organism evidence="3 4">
    <name type="scientific">Bacteroides fragilis</name>
    <dbReference type="NCBI Taxonomy" id="817"/>
    <lineage>
        <taxon>Bacteria</taxon>
        <taxon>Pseudomonadati</taxon>
        <taxon>Bacteroidota</taxon>
        <taxon>Bacteroidia</taxon>
        <taxon>Bacteroidales</taxon>
        <taxon>Bacteroidaceae</taxon>
        <taxon>Bacteroides</taxon>
    </lineage>
</organism>
<dbReference type="GeneID" id="99671932"/>
<proteinExistence type="predicted"/>
<evidence type="ECO:0000313" key="4">
    <source>
        <dbReference type="Proteomes" id="UP000266644"/>
    </source>
</evidence>
<dbReference type="EMBL" id="JAPTZU010000001">
    <property type="protein sequence ID" value="MCZ2686101.1"/>
    <property type="molecule type" value="Genomic_DNA"/>
</dbReference>
<dbReference type="Proteomes" id="UP000266644">
    <property type="component" value="Unassembled WGS sequence"/>
</dbReference>
<evidence type="ECO:0000313" key="3">
    <source>
        <dbReference type="EMBL" id="RHH15470.1"/>
    </source>
</evidence>
<dbReference type="RefSeq" id="WP_032539245.1">
    <property type="nucleotide sequence ID" value="NZ_CP037440.1"/>
</dbReference>
<protein>
    <submittedName>
        <fullName evidence="3">Uncharacterized protein</fullName>
    </submittedName>
</protein>
<gene>
    <name evidence="3" type="ORF">DW228_02955</name>
    <name evidence="2" type="ORF">DWW08_07240</name>
    <name evidence="1" type="ORF">O1433_01090</name>
</gene>
<dbReference type="EMBL" id="QRZH01000004">
    <property type="protein sequence ID" value="RGV56749.1"/>
    <property type="molecule type" value="Genomic_DNA"/>
</dbReference>
<dbReference type="Proteomes" id="UP000286270">
    <property type="component" value="Unassembled WGS sequence"/>
</dbReference>
<evidence type="ECO:0000313" key="2">
    <source>
        <dbReference type="EMBL" id="RGV56749.1"/>
    </source>
</evidence>
<name>A0A081UDV2_BACFG</name>
<reference evidence="1" key="2">
    <citation type="submission" date="2022-12" db="EMBL/GenBank/DDBJ databases">
        <title>Development of a Multilocus Sequence Typing Scheme for Bacteroides fragilis Based on Whole Genome Sequencing Data and Clinical Application.</title>
        <authorList>
            <person name="Nielsen F.D."/>
            <person name="Justesen U.S."/>
        </authorList>
    </citation>
    <scope>NUCLEOTIDE SEQUENCE</scope>
    <source>
        <strain evidence="1">BF_AM_ODE_DK_2015_4</strain>
    </source>
</reference>
<dbReference type="Proteomes" id="UP001079672">
    <property type="component" value="Unassembled WGS sequence"/>
</dbReference>